<keyword evidence="2" id="KW-0812">Transmembrane</keyword>
<dbReference type="Proteomes" id="UP000037460">
    <property type="component" value="Unassembled WGS sequence"/>
</dbReference>
<comment type="caution">
    <text evidence="3">The sequence shown here is derived from an EMBL/GenBank/DDBJ whole genome shotgun (WGS) entry which is preliminary data.</text>
</comment>
<keyword evidence="2" id="KW-1133">Transmembrane helix</keyword>
<accession>A0A0M0JDH7</accession>
<evidence type="ECO:0000256" key="2">
    <source>
        <dbReference type="SAM" id="Phobius"/>
    </source>
</evidence>
<organism evidence="3 4">
    <name type="scientific">Chrysochromulina tobinii</name>
    <dbReference type="NCBI Taxonomy" id="1460289"/>
    <lineage>
        <taxon>Eukaryota</taxon>
        <taxon>Haptista</taxon>
        <taxon>Haptophyta</taxon>
        <taxon>Prymnesiophyceae</taxon>
        <taxon>Prymnesiales</taxon>
        <taxon>Chrysochromulinaceae</taxon>
        <taxon>Chrysochromulina</taxon>
    </lineage>
</organism>
<name>A0A0M0JDH7_9EUKA</name>
<evidence type="ECO:0000313" key="4">
    <source>
        <dbReference type="Proteomes" id="UP000037460"/>
    </source>
</evidence>
<feature type="region of interest" description="Disordered" evidence="1">
    <location>
        <begin position="145"/>
        <end position="176"/>
    </location>
</feature>
<reference evidence="4" key="1">
    <citation type="journal article" date="2015" name="PLoS Genet.">
        <title>Genome Sequence and Transcriptome Analyses of Chrysochromulina tobin: Metabolic Tools for Enhanced Algal Fitness in the Prominent Order Prymnesiales (Haptophyceae).</title>
        <authorList>
            <person name="Hovde B.T."/>
            <person name="Deodato C.R."/>
            <person name="Hunsperger H.M."/>
            <person name="Ryken S.A."/>
            <person name="Yost W."/>
            <person name="Jha R.K."/>
            <person name="Patterson J."/>
            <person name="Monnat R.J. Jr."/>
            <person name="Barlow S.B."/>
            <person name="Starkenburg S.R."/>
            <person name="Cattolico R.A."/>
        </authorList>
    </citation>
    <scope>NUCLEOTIDE SEQUENCE</scope>
    <source>
        <strain evidence="4">CCMP291</strain>
    </source>
</reference>
<dbReference type="EMBL" id="JWZX01003109">
    <property type="protein sequence ID" value="KOO24283.1"/>
    <property type="molecule type" value="Genomic_DNA"/>
</dbReference>
<gene>
    <name evidence="3" type="ORF">Ctob_003117</name>
</gene>
<keyword evidence="2" id="KW-0472">Membrane</keyword>
<protein>
    <submittedName>
        <fullName evidence="3">Uncharacterized protein</fullName>
    </submittedName>
</protein>
<proteinExistence type="predicted"/>
<feature type="transmembrane region" description="Helical" evidence="2">
    <location>
        <begin position="56"/>
        <end position="81"/>
    </location>
</feature>
<dbReference type="AlphaFoldDB" id="A0A0M0JDH7"/>
<sequence length="176" mass="19217">MCHSKFPKLATTKRATRTKTYAAAEMRLPEFLLPDEMMSGAFIGDEMTVGDFVFNWLPLLLVNILPILCIPFYALGVCLGCGPDPNEGKLKFGMRHALKGLMIAVRADVRMGRESKHTSMLKKAGFKKGGPSWMHPTSSALEYGTAGANARGGKAKDQTKAKAEEKAIKSGTARFY</sequence>
<evidence type="ECO:0000313" key="3">
    <source>
        <dbReference type="EMBL" id="KOO24283.1"/>
    </source>
</evidence>
<keyword evidence="4" id="KW-1185">Reference proteome</keyword>
<feature type="compositionally biased region" description="Basic and acidic residues" evidence="1">
    <location>
        <begin position="154"/>
        <end position="168"/>
    </location>
</feature>
<evidence type="ECO:0000256" key="1">
    <source>
        <dbReference type="SAM" id="MobiDB-lite"/>
    </source>
</evidence>